<dbReference type="AlphaFoldDB" id="A0A9W6UHJ8"/>
<keyword evidence="1" id="KW-0472">Membrane</keyword>
<dbReference type="Proteomes" id="UP001165092">
    <property type="component" value="Unassembled WGS sequence"/>
</dbReference>
<evidence type="ECO:0000313" key="4">
    <source>
        <dbReference type="Proteomes" id="UP001165092"/>
    </source>
</evidence>
<dbReference type="PANTHER" id="PTHR42903">
    <property type="entry name" value="INNER MEMBRANE PROTEIN YCCF"/>
    <property type="match status" value="1"/>
</dbReference>
<feature type="transmembrane region" description="Helical" evidence="1">
    <location>
        <begin position="7"/>
        <end position="24"/>
    </location>
</feature>
<feature type="transmembrane region" description="Helical" evidence="1">
    <location>
        <begin position="30"/>
        <end position="57"/>
    </location>
</feature>
<dbReference type="InterPro" id="IPR031308">
    <property type="entry name" value="UCP028777"/>
</dbReference>
<evidence type="ECO:0000256" key="1">
    <source>
        <dbReference type="SAM" id="Phobius"/>
    </source>
</evidence>
<feature type="transmembrane region" description="Helical" evidence="1">
    <location>
        <begin position="93"/>
        <end position="113"/>
    </location>
</feature>
<feature type="transmembrane region" description="Helical" evidence="1">
    <location>
        <begin position="69"/>
        <end position="87"/>
    </location>
</feature>
<dbReference type="GO" id="GO:0005886">
    <property type="term" value="C:plasma membrane"/>
    <property type="evidence" value="ECO:0007669"/>
    <property type="project" value="TreeGrafter"/>
</dbReference>
<dbReference type="PANTHER" id="PTHR42903:SF1">
    <property type="entry name" value="INNER MEMBRANE PROTEIN YCCF"/>
    <property type="match status" value="1"/>
</dbReference>
<organism evidence="3 4">
    <name type="scientific">Nocardiopsis ansamitocini</name>
    <dbReference type="NCBI Taxonomy" id="1670832"/>
    <lineage>
        <taxon>Bacteria</taxon>
        <taxon>Bacillati</taxon>
        <taxon>Actinomycetota</taxon>
        <taxon>Actinomycetes</taxon>
        <taxon>Streptosporangiales</taxon>
        <taxon>Nocardiopsidaceae</taxon>
        <taxon>Nocardiopsis</taxon>
    </lineage>
</organism>
<keyword evidence="4" id="KW-1185">Reference proteome</keyword>
<proteinExistence type="predicted"/>
<protein>
    <recommendedName>
        <fullName evidence="2">Inner membrane component domain-containing protein</fullName>
    </recommendedName>
</protein>
<sequence length="139" mass="14898">MSGNVGLLRLILNIIWLFVAGLWLAIGYAIAGIICCILIITIPFGVASFRMAAYALWPFGRDLVRRHDAGTASTVGNVIWIIVAGWWLTIGHITTAAALAITIIGIPMAWASIKMIPMALAPFGNEVVPSGSHRSTWGI</sequence>
<name>A0A9W6UHJ8_9ACTN</name>
<evidence type="ECO:0000313" key="3">
    <source>
        <dbReference type="EMBL" id="GLU48946.1"/>
    </source>
</evidence>
<keyword evidence="1" id="KW-0812">Transmembrane</keyword>
<feature type="domain" description="Inner membrane component" evidence="2">
    <location>
        <begin position="75"/>
        <end position="125"/>
    </location>
</feature>
<reference evidence="3" key="1">
    <citation type="submission" date="2023-02" db="EMBL/GenBank/DDBJ databases">
        <title>Nocardiopsis ansamitocini NBRC 112285.</title>
        <authorList>
            <person name="Ichikawa N."/>
            <person name="Sato H."/>
            <person name="Tonouchi N."/>
        </authorList>
    </citation>
    <scope>NUCLEOTIDE SEQUENCE</scope>
    <source>
        <strain evidence="3">NBRC 112285</strain>
    </source>
</reference>
<evidence type="ECO:0000259" key="2">
    <source>
        <dbReference type="Pfam" id="PF03733"/>
    </source>
</evidence>
<feature type="domain" description="Inner membrane component" evidence="2">
    <location>
        <begin position="11"/>
        <end position="61"/>
    </location>
</feature>
<gene>
    <name evidence="3" type="ORF">Nans01_32970</name>
</gene>
<dbReference type="PIRSF" id="PIRSF028777">
    <property type="entry name" value="UCP028777"/>
    <property type="match status" value="1"/>
</dbReference>
<dbReference type="Pfam" id="PF03733">
    <property type="entry name" value="YccF"/>
    <property type="match status" value="2"/>
</dbReference>
<accession>A0A9W6UHJ8</accession>
<dbReference type="EMBL" id="BSQG01000005">
    <property type="protein sequence ID" value="GLU48946.1"/>
    <property type="molecule type" value="Genomic_DNA"/>
</dbReference>
<keyword evidence="1" id="KW-1133">Transmembrane helix</keyword>
<dbReference type="InterPro" id="IPR005185">
    <property type="entry name" value="YccF"/>
</dbReference>
<dbReference type="NCBIfam" id="NF008740">
    <property type="entry name" value="PRK11770.1-2"/>
    <property type="match status" value="1"/>
</dbReference>
<comment type="caution">
    <text evidence="3">The sequence shown here is derived from an EMBL/GenBank/DDBJ whole genome shotgun (WGS) entry which is preliminary data.</text>
</comment>
<dbReference type="InterPro" id="IPR052937">
    <property type="entry name" value="Inner_membrane_protein"/>
</dbReference>